<dbReference type="AlphaFoldDB" id="A0A150XED0"/>
<evidence type="ECO:0008006" key="3">
    <source>
        <dbReference type="Google" id="ProtNLM"/>
    </source>
</evidence>
<dbReference type="EMBL" id="LQZQ01000012">
    <property type="protein sequence ID" value="KYG77046.1"/>
    <property type="molecule type" value="Genomic_DNA"/>
</dbReference>
<organism evidence="1 2">
    <name type="scientific">Roseivirga ehrenbergii (strain DSM 102268 / JCM 13514 / KCTC 12282 / NCIMB 14502 / KMM 6017)</name>
    <dbReference type="NCBI Taxonomy" id="279360"/>
    <lineage>
        <taxon>Bacteria</taxon>
        <taxon>Pseudomonadati</taxon>
        <taxon>Bacteroidota</taxon>
        <taxon>Cytophagia</taxon>
        <taxon>Cytophagales</taxon>
        <taxon>Roseivirgaceae</taxon>
        <taxon>Roseivirga</taxon>
    </lineage>
</organism>
<gene>
    <name evidence="1" type="ORF">MB14_02260</name>
</gene>
<dbReference type="PANTHER" id="PTHR35279">
    <property type="match status" value="1"/>
</dbReference>
<comment type="caution">
    <text evidence="1">The sequence shown here is derived from an EMBL/GenBank/DDBJ whole genome shotgun (WGS) entry which is preliminary data.</text>
</comment>
<evidence type="ECO:0000313" key="2">
    <source>
        <dbReference type="Proteomes" id="UP000075583"/>
    </source>
</evidence>
<name>A0A150XED0_ROSEK</name>
<proteinExistence type="predicted"/>
<dbReference type="Proteomes" id="UP000075583">
    <property type="component" value="Unassembled WGS sequence"/>
</dbReference>
<dbReference type="InterPro" id="IPR023296">
    <property type="entry name" value="Glyco_hydro_beta-prop_sf"/>
</dbReference>
<dbReference type="SUPFAM" id="SSF75005">
    <property type="entry name" value="Arabinanase/levansucrase/invertase"/>
    <property type="match status" value="1"/>
</dbReference>
<dbReference type="Gene3D" id="2.115.10.20">
    <property type="entry name" value="Glycosyl hydrolase domain, family 43"/>
    <property type="match status" value="2"/>
</dbReference>
<evidence type="ECO:0000313" key="1">
    <source>
        <dbReference type="EMBL" id="KYG77046.1"/>
    </source>
</evidence>
<protein>
    <recommendedName>
        <fullName evidence="3">Glycosyl hydrolase family 32 N-terminal domain-containing protein</fullName>
    </recommendedName>
</protein>
<accession>A0A150XED0</accession>
<dbReference type="PANTHER" id="PTHR35279:SF1">
    <property type="entry name" value="ARABINANASE_LEVANSUCRASE_INVERTASE"/>
    <property type="match status" value="1"/>
</dbReference>
<keyword evidence="2" id="KW-1185">Reference proteome</keyword>
<reference evidence="1" key="1">
    <citation type="submission" date="2016-01" db="EMBL/GenBank/DDBJ databases">
        <title>Genome sequencing of Roseivirga ehrenbergii KMM 6017.</title>
        <authorList>
            <person name="Selvaratnam C."/>
            <person name="Thevarajoo S."/>
            <person name="Goh K.M."/>
            <person name="Ee R."/>
            <person name="Chan K.-G."/>
            <person name="Chong C.S."/>
        </authorList>
    </citation>
    <scope>NUCLEOTIDE SEQUENCE [LARGE SCALE GENOMIC DNA]</scope>
    <source>
        <strain evidence="1">KMM 6017</strain>
    </source>
</reference>
<sequence length="312" mass="36118">MLNQRKEYYNMNWEKIGRIFLPEGQHDWVKTHAMLPTIDHVKDDLFRVYFSGRDDLNISRTGFIEFDINDPTRILKLSKEPVVDIGELGAYDDNGVSPTCIVNHDGKKFFYIMGWNKGSKVRAAEVSGLAISNDNGDSFQRYSRSPIIDRTNDEPFTILVVSCILIEDGIWRMWYDSADKWISEELPRYNIKYAESVDGIHWKREGLVSVDYKDENETRVSRASVIKDDGKYKMWYCYAMGTGGYTMGYAESADGYQFTRMDDKVGIHLSDEGWDSQMICYPNVFKHKEDIYMLYSGNGYGKEGFGLAKLRR</sequence>
<dbReference type="STRING" id="279360.MB14_02260"/>